<comment type="caution">
    <text evidence="1">The sequence shown here is derived from an EMBL/GenBank/DDBJ whole genome shotgun (WGS) entry which is preliminary data.</text>
</comment>
<sequence length="114" mass="12552">MTTPPELFARCVLPGCTHPADEQGHPCPDCSRAFTGYLHPAAARPVTEAEQHDRDEHIRAAQRAHLTVAAAAAAADTTGEALTKPNQRCWLCDERRTCTRISGQWECRQCQTVL</sequence>
<gene>
    <name evidence="1" type="ORF">O4213_27050</name>
</gene>
<organism evidence="1 2">
    <name type="scientific">Gordonia rubripertincta</name>
    <name type="common">Rhodococcus corallinus</name>
    <dbReference type="NCBI Taxonomy" id="36822"/>
    <lineage>
        <taxon>Bacteria</taxon>
        <taxon>Bacillati</taxon>
        <taxon>Actinomycetota</taxon>
        <taxon>Actinomycetes</taxon>
        <taxon>Mycobacteriales</taxon>
        <taxon>Gordoniaceae</taxon>
        <taxon>Gordonia</taxon>
    </lineage>
</organism>
<dbReference type="Proteomes" id="UP001067235">
    <property type="component" value="Unassembled WGS sequence"/>
</dbReference>
<reference evidence="1" key="1">
    <citation type="submission" date="2022-12" db="EMBL/GenBank/DDBJ databases">
        <authorList>
            <person name="Krivoruchko A.V."/>
            <person name="Elkin A."/>
        </authorList>
    </citation>
    <scope>NUCLEOTIDE SEQUENCE</scope>
    <source>
        <strain evidence="1">IEGM 1388</strain>
    </source>
</reference>
<proteinExistence type="predicted"/>
<evidence type="ECO:0000313" key="1">
    <source>
        <dbReference type="EMBL" id="MCZ4553675.1"/>
    </source>
</evidence>
<dbReference type="RefSeq" id="WP_301574362.1">
    <property type="nucleotide sequence ID" value="NZ_JAPWIE010000011.1"/>
</dbReference>
<name>A0ABT4N401_GORRU</name>
<accession>A0ABT4N401</accession>
<evidence type="ECO:0000313" key="2">
    <source>
        <dbReference type="Proteomes" id="UP001067235"/>
    </source>
</evidence>
<keyword evidence="2" id="KW-1185">Reference proteome</keyword>
<dbReference type="EMBL" id="JAPWIE010000011">
    <property type="protein sequence ID" value="MCZ4553675.1"/>
    <property type="molecule type" value="Genomic_DNA"/>
</dbReference>
<protein>
    <submittedName>
        <fullName evidence="1">Uncharacterized protein</fullName>
    </submittedName>
</protein>